<comment type="caution">
    <text evidence="1">The sequence shown here is derived from an EMBL/GenBank/DDBJ whole genome shotgun (WGS) entry which is preliminary data.</text>
</comment>
<dbReference type="Proteomes" id="UP000024635">
    <property type="component" value="Unassembled WGS sequence"/>
</dbReference>
<reference evidence="2" key="1">
    <citation type="journal article" date="2015" name="Nat. Genet.">
        <title>The genome and transcriptome of the zoonotic hookworm Ancylostoma ceylanicum identify infection-specific gene families.</title>
        <authorList>
            <person name="Schwarz E.M."/>
            <person name="Hu Y."/>
            <person name="Antoshechkin I."/>
            <person name="Miller M.M."/>
            <person name="Sternberg P.W."/>
            <person name="Aroian R.V."/>
        </authorList>
    </citation>
    <scope>NUCLEOTIDE SEQUENCE</scope>
    <source>
        <strain evidence="2">HY135</strain>
    </source>
</reference>
<evidence type="ECO:0000313" key="1">
    <source>
        <dbReference type="EMBL" id="EYB83463.1"/>
    </source>
</evidence>
<dbReference type="AlphaFoldDB" id="A0A016RYM4"/>
<organism evidence="1 2">
    <name type="scientific">Ancylostoma ceylanicum</name>
    <dbReference type="NCBI Taxonomy" id="53326"/>
    <lineage>
        <taxon>Eukaryota</taxon>
        <taxon>Metazoa</taxon>
        <taxon>Ecdysozoa</taxon>
        <taxon>Nematoda</taxon>
        <taxon>Chromadorea</taxon>
        <taxon>Rhabditida</taxon>
        <taxon>Rhabditina</taxon>
        <taxon>Rhabditomorpha</taxon>
        <taxon>Strongyloidea</taxon>
        <taxon>Ancylostomatidae</taxon>
        <taxon>Ancylostomatinae</taxon>
        <taxon>Ancylostoma</taxon>
    </lineage>
</organism>
<sequence>MRMLRGAPKKRWTDAVYKDMKEVGVTTDDRQDRALWRSRSRTADLRMRGTNAREKKKKKHVGVGAVAREPLVMNGRSAFVLD</sequence>
<proteinExistence type="predicted"/>
<accession>A0A016RYM4</accession>
<keyword evidence="2" id="KW-1185">Reference proteome</keyword>
<protein>
    <submittedName>
        <fullName evidence="1">Uncharacterized protein</fullName>
    </submittedName>
</protein>
<dbReference type="EMBL" id="JARK01001670">
    <property type="protein sequence ID" value="EYB83463.1"/>
    <property type="molecule type" value="Genomic_DNA"/>
</dbReference>
<evidence type="ECO:0000313" key="2">
    <source>
        <dbReference type="Proteomes" id="UP000024635"/>
    </source>
</evidence>
<gene>
    <name evidence="1" type="primary">Acey_s0334.g2823</name>
    <name evidence="1" type="ORF">Y032_0334g2823</name>
</gene>
<name>A0A016RYM4_9BILA</name>